<name>A0A1I5IBY7_9ACTN</name>
<feature type="domain" description="Transposase Helix-turn-helix" evidence="1">
    <location>
        <begin position="3"/>
        <end position="49"/>
    </location>
</feature>
<dbReference type="InterPro" id="IPR027805">
    <property type="entry name" value="Transposase_HTH_dom"/>
</dbReference>
<sequence length="134" mass="14030">MFSDRLLATLVHLCHGVTHDVLACWSGVSRSTITRAVGEVRPLLAERGCTVQGGIRLRTLADVIAHLGASGQLGLLDATEVRVRRPAAGRAGRAGRRKFVSGQARANTVKALVITDAAGLLLLCGQPARAPSTT</sequence>
<dbReference type="Pfam" id="PF13613">
    <property type="entry name" value="HTH_Tnp_4"/>
    <property type="match status" value="1"/>
</dbReference>
<dbReference type="RefSeq" id="WP_244274399.1">
    <property type="nucleotide sequence ID" value="NZ_FOWE01000013.1"/>
</dbReference>
<keyword evidence="2" id="KW-0540">Nuclease</keyword>
<proteinExistence type="predicted"/>
<keyword evidence="3" id="KW-1185">Reference proteome</keyword>
<evidence type="ECO:0000313" key="3">
    <source>
        <dbReference type="Proteomes" id="UP000183642"/>
    </source>
</evidence>
<dbReference type="AlphaFoldDB" id="A0A1I5IBY7"/>
<keyword evidence="2" id="KW-0255">Endonuclease</keyword>
<evidence type="ECO:0000259" key="1">
    <source>
        <dbReference type="Pfam" id="PF13613"/>
    </source>
</evidence>
<keyword evidence="2" id="KW-0378">Hydrolase</keyword>
<reference evidence="3" key="1">
    <citation type="submission" date="2016-10" db="EMBL/GenBank/DDBJ databases">
        <authorList>
            <person name="Varghese N."/>
            <person name="Submissions S."/>
        </authorList>
    </citation>
    <scope>NUCLEOTIDE SEQUENCE [LARGE SCALE GENOMIC DNA]</scope>
    <source>
        <strain evidence="3">DSM 43161</strain>
    </source>
</reference>
<evidence type="ECO:0000313" key="2">
    <source>
        <dbReference type="EMBL" id="SFO58118.1"/>
    </source>
</evidence>
<organism evidence="2 3">
    <name type="scientific">Geodermatophilus obscurus</name>
    <dbReference type="NCBI Taxonomy" id="1861"/>
    <lineage>
        <taxon>Bacteria</taxon>
        <taxon>Bacillati</taxon>
        <taxon>Actinomycetota</taxon>
        <taxon>Actinomycetes</taxon>
        <taxon>Geodermatophilales</taxon>
        <taxon>Geodermatophilaceae</taxon>
        <taxon>Geodermatophilus</taxon>
    </lineage>
</organism>
<dbReference type="GO" id="GO:0004519">
    <property type="term" value="F:endonuclease activity"/>
    <property type="evidence" value="ECO:0007669"/>
    <property type="project" value="UniProtKB-KW"/>
</dbReference>
<dbReference type="Proteomes" id="UP000183642">
    <property type="component" value="Unassembled WGS sequence"/>
</dbReference>
<gene>
    <name evidence="2" type="ORF">SAMN05660359_04487</name>
</gene>
<dbReference type="EMBL" id="FOWE01000013">
    <property type="protein sequence ID" value="SFO58118.1"/>
    <property type="molecule type" value="Genomic_DNA"/>
</dbReference>
<protein>
    <submittedName>
        <fullName evidence="2">Helix-turn-helix of DDE superfamily endonuclease</fullName>
    </submittedName>
</protein>
<accession>A0A1I5IBY7</accession>